<evidence type="ECO:0000256" key="3">
    <source>
        <dbReference type="ARBA" id="ARBA00005996"/>
    </source>
</evidence>
<dbReference type="AlphaFoldDB" id="A0A090R352"/>
<evidence type="ECO:0000256" key="2">
    <source>
        <dbReference type="ARBA" id="ARBA00004496"/>
    </source>
</evidence>
<evidence type="ECO:0000313" key="5">
    <source>
        <dbReference type="EMBL" id="GAL08928.1"/>
    </source>
</evidence>
<dbReference type="InterPro" id="IPR027396">
    <property type="entry name" value="DsrEFH-like"/>
</dbReference>
<dbReference type="STRING" id="754436.JCM19237_3380"/>
<dbReference type="PANTHER" id="PTHR38780">
    <property type="entry name" value="PROTEIN TUSC"/>
    <property type="match status" value="1"/>
</dbReference>
<dbReference type="Pfam" id="PF02635">
    <property type="entry name" value="DsrE"/>
    <property type="match status" value="1"/>
</dbReference>
<sequence length="118" mass="12964">MKTLGFVFGSAPHGRAAGREGLDAILATSAYTEEIAVFFHGDGVLQLLKGQQPAEILSRDYIATFKMLDLYDIEQIYVCERSLQARGLSEAALLIDVTVCDPATFTTHLHACQRILTF</sequence>
<dbReference type="SUPFAM" id="SSF75169">
    <property type="entry name" value="DsrEFH-like"/>
    <property type="match status" value="1"/>
</dbReference>
<dbReference type="eggNOG" id="COG2923">
    <property type="taxonomic scope" value="Bacteria"/>
</dbReference>
<evidence type="ECO:0000256" key="4">
    <source>
        <dbReference type="ARBA" id="ARBA00017149"/>
    </source>
</evidence>
<dbReference type="GO" id="GO:0005737">
    <property type="term" value="C:cytoplasm"/>
    <property type="evidence" value="ECO:0007669"/>
    <property type="project" value="UniProtKB-SubCell"/>
</dbReference>
<dbReference type="NCBIfam" id="NF001238">
    <property type="entry name" value="PRK00211.1"/>
    <property type="match status" value="1"/>
</dbReference>
<name>A0A090R352_9GAMM</name>
<comment type="subcellular location">
    <subcellularLocation>
        <location evidence="2">Cytoplasm</location>
    </subcellularLocation>
</comment>
<dbReference type="Gene3D" id="3.40.1260.10">
    <property type="entry name" value="DsrEFH-like"/>
    <property type="match status" value="1"/>
</dbReference>
<evidence type="ECO:0000256" key="1">
    <source>
        <dbReference type="ARBA" id="ARBA00002850"/>
    </source>
</evidence>
<dbReference type="EMBL" id="BBMN01000037">
    <property type="protein sequence ID" value="GAL08928.1"/>
    <property type="molecule type" value="Genomic_DNA"/>
</dbReference>
<reference evidence="5 6" key="1">
    <citation type="journal article" date="2014" name="Genome Announc.">
        <title>Draft Genome Sequences of Two Vibrionaceae Species, Vibrio ponticus C121 and Photobacterium aphoticum C119, Isolated as Coral Reef Microbiota.</title>
        <authorList>
            <person name="Al-saari N."/>
            <person name="Meirelles P.M."/>
            <person name="Mino S."/>
            <person name="Suda W."/>
            <person name="Oshima K."/>
            <person name="Hattori M."/>
            <person name="Ohkuma M."/>
            <person name="Thompson F.L."/>
            <person name="Gomez-Gil B."/>
            <person name="Sawabe T."/>
            <person name="Sawabe T."/>
        </authorList>
    </citation>
    <scope>NUCLEOTIDE SEQUENCE [LARGE SCALE GENOMIC DNA]</scope>
    <source>
        <strain evidence="5 6">JCM 19237</strain>
    </source>
</reference>
<organism evidence="5 6">
    <name type="scientific">Photobacterium aphoticum</name>
    <dbReference type="NCBI Taxonomy" id="754436"/>
    <lineage>
        <taxon>Bacteria</taxon>
        <taxon>Pseudomonadati</taxon>
        <taxon>Pseudomonadota</taxon>
        <taxon>Gammaproteobacteria</taxon>
        <taxon>Vibrionales</taxon>
        <taxon>Vibrionaceae</taxon>
        <taxon>Photobacterium</taxon>
    </lineage>
</organism>
<dbReference type="InterPro" id="IPR003787">
    <property type="entry name" value="Sulphur_relay_DsrE/F-like"/>
</dbReference>
<comment type="similarity">
    <text evidence="3">Belongs to the DsrF/TusC family.</text>
</comment>
<dbReference type="Proteomes" id="UP000029227">
    <property type="component" value="Unassembled WGS sequence"/>
</dbReference>
<evidence type="ECO:0000313" key="6">
    <source>
        <dbReference type="Proteomes" id="UP000029227"/>
    </source>
</evidence>
<gene>
    <name evidence="5" type="ORF">JCM19237_3380</name>
</gene>
<proteinExistence type="inferred from homology"/>
<dbReference type="PANTHER" id="PTHR38780:SF1">
    <property type="entry name" value="PROTEIN TUSC"/>
    <property type="match status" value="1"/>
</dbReference>
<dbReference type="InterPro" id="IPR017462">
    <property type="entry name" value="Sulphur_relay_TusC/DsrF"/>
</dbReference>
<comment type="caution">
    <text evidence="5">The sequence shown here is derived from an EMBL/GenBank/DDBJ whole genome shotgun (WGS) entry which is preliminary data.</text>
</comment>
<dbReference type="NCBIfam" id="TIGR03010">
    <property type="entry name" value="sulf_tusC_dsrF"/>
    <property type="match status" value="1"/>
</dbReference>
<accession>A0A090R352</accession>
<comment type="function">
    <text evidence="1">Could be part of a sulfur-relay system.</text>
</comment>
<protein>
    <recommendedName>
        <fullName evidence="4">Protein TusC homolog</fullName>
    </recommendedName>
</protein>